<keyword evidence="1" id="KW-0678">Repressor</keyword>
<keyword evidence="2" id="KW-0805">Transcription regulation</keyword>
<proteinExistence type="predicted"/>
<keyword evidence="4" id="KW-0804">Transcription</keyword>
<dbReference type="Gene3D" id="1.10.357.10">
    <property type="entry name" value="Tetracycline Repressor, domain 2"/>
    <property type="match status" value="1"/>
</dbReference>
<dbReference type="PROSITE" id="PS50977">
    <property type="entry name" value="HTH_TETR_2"/>
    <property type="match status" value="1"/>
</dbReference>
<dbReference type="STRING" id="565045.NOR51B_2082"/>
<keyword evidence="9" id="KW-1185">Reference proteome</keyword>
<evidence type="ECO:0000313" key="8">
    <source>
        <dbReference type="EMBL" id="EED36134.1"/>
    </source>
</evidence>
<reference evidence="9" key="1">
    <citation type="journal article" date="2013" name="BMC Microbiol.">
        <title>Taxonomy and evolution of bacteriochlorophyll a-containing members of the OM60/NOR5 clade of marine gammaproteobacteria: description of Luminiphilus syltensis gen. nov., sp. nov., reclassification of Haliea rubra as Pseudohaliea rubra gen. nov., comb. nov., and emendation of Chromatocurvus halotolerans.</title>
        <authorList>
            <person name="Spring S."/>
            <person name="Riedel T."/>
            <person name="Sproer C."/>
            <person name="Yan S."/>
            <person name="Harder J."/>
            <person name="Fuchs B.M."/>
        </authorList>
    </citation>
    <scope>NUCLEOTIDE SEQUENCE [LARGE SCALE GENOMIC DNA]</scope>
    <source>
        <strain evidence="9">NOR51-B</strain>
    </source>
</reference>
<evidence type="ECO:0000259" key="7">
    <source>
        <dbReference type="PROSITE" id="PS50977"/>
    </source>
</evidence>
<dbReference type="InterPro" id="IPR050109">
    <property type="entry name" value="HTH-type_TetR-like_transc_reg"/>
</dbReference>
<evidence type="ECO:0000256" key="3">
    <source>
        <dbReference type="ARBA" id="ARBA00023125"/>
    </source>
</evidence>
<feature type="region of interest" description="Disordered" evidence="6">
    <location>
        <begin position="232"/>
        <end position="253"/>
    </location>
</feature>
<accession>B8KUH6</accession>
<keyword evidence="3 5" id="KW-0238">DNA-binding</keyword>
<dbReference type="HOGENOM" id="CLU_069356_12_4_6"/>
<evidence type="ECO:0000256" key="6">
    <source>
        <dbReference type="SAM" id="MobiDB-lite"/>
    </source>
</evidence>
<gene>
    <name evidence="8" type="ORF">NOR51B_2082</name>
</gene>
<dbReference type="EMBL" id="DS999411">
    <property type="protein sequence ID" value="EED36134.1"/>
    <property type="molecule type" value="Genomic_DNA"/>
</dbReference>
<evidence type="ECO:0000313" key="9">
    <source>
        <dbReference type="Proteomes" id="UP000004699"/>
    </source>
</evidence>
<dbReference type="Pfam" id="PF17932">
    <property type="entry name" value="TetR_C_24"/>
    <property type="match status" value="1"/>
</dbReference>
<dbReference type="InterPro" id="IPR001647">
    <property type="entry name" value="HTH_TetR"/>
</dbReference>
<evidence type="ECO:0000256" key="5">
    <source>
        <dbReference type="PROSITE-ProRule" id="PRU00335"/>
    </source>
</evidence>
<evidence type="ECO:0000256" key="2">
    <source>
        <dbReference type="ARBA" id="ARBA00023015"/>
    </source>
</evidence>
<dbReference type="Proteomes" id="UP000004699">
    <property type="component" value="Unassembled WGS sequence"/>
</dbReference>
<protein>
    <submittedName>
        <fullName evidence="8">Transcriptional regulator, TetR family</fullName>
    </submittedName>
</protein>
<dbReference type="Pfam" id="PF00440">
    <property type="entry name" value="TetR_N"/>
    <property type="match status" value="1"/>
</dbReference>
<feature type="DNA-binding region" description="H-T-H motif" evidence="5">
    <location>
        <begin position="62"/>
        <end position="81"/>
    </location>
</feature>
<evidence type="ECO:0000256" key="1">
    <source>
        <dbReference type="ARBA" id="ARBA00022491"/>
    </source>
</evidence>
<evidence type="ECO:0000256" key="4">
    <source>
        <dbReference type="ARBA" id="ARBA00023163"/>
    </source>
</evidence>
<dbReference type="OrthoDB" id="5982141at2"/>
<dbReference type="Gene3D" id="1.10.10.60">
    <property type="entry name" value="Homeodomain-like"/>
    <property type="match status" value="1"/>
</dbReference>
<name>B8KUH6_9GAMM</name>
<organism evidence="8 9">
    <name type="scientific">Luminiphilus syltensis NOR5-1B</name>
    <dbReference type="NCBI Taxonomy" id="565045"/>
    <lineage>
        <taxon>Bacteria</taxon>
        <taxon>Pseudomonadati</taxon>
        <taxon>Pseudomonadota</taxon>
        <taxon>Gammaproteobacteria</taxon>
        <taxon>Cellvibrionales</taxon>
        <taxon>Halieaceae</taxon>
        <taxon>Luminiphilus</taxon>
    </lineage>
</organism>
<dbReference type="eggNOG" id="COG1309">
    <property type="taxonomic scope" value="Bacteria"/>
</dbReference>
<dbReference type="InterPro" id="IPR036271">
    <property type="entry name" value="Tet_transcr_reg_TetR-rel_C_sf"/>
</dbReference>
<dbReference type="SUPFAM" id="SSF46689">
    <property type="entry name" value="Homeodomain-like"/>
    <property type="match status" value="1"/>
</dbReference>
<feature type="compositionally biased region" description="Basic residues" evidence="6">
    <location>
        <begin position="234"/>
        <end position="247"/>
    </location>
</feature>
<dbReference type="SUPFAM" id="SSF48498">
    <property type="entry name" value="Tetracyclin repressor-like, C-terminal domain"/>
    <property type="match status" value="1"/>
</dbReference>
<dbReference type="InterPro" id="IPR009057">
    <property type="entry name" value="Homeodomain-like_sf"/>
</dbReference>
<dbReference type="GO" id="GO:0003700">
    <property type="term" value="F:DNA-binding transcription factor activity"/>
    <property type="evidence" value="ECO:0007669"/>
    <property type="project" value="TreeGrafter"/>
</dbReference>
<dbReference type="PANTHER" id="PTHR30055">
    <property type="entry name" value="HTH-TYPE TRANSCRIPTIONAL REGULATOR RUTR"/>
    <property type="match status" value="1"/>
</dbReference>
<sequence>MPSVVNLNYERAVLKTTTSKIGKRRAAAKSKTVSSETYQRRRREIAAAAARVFNEKGFRGTTISAVAEALQIDRASIYYYISSKDELFDDVIREASEENVLRAQRIQKSDLSASEKLRTLIRELMDSYAETYPLLYIFIRVDLKHVPDKRSAWAKQMKKIGRQYDDAVTSIIEEGYRDGSFRDLGPARLVAFGIIGMLNWTNRWFDPENSKASAEDLGNMYAELVTSGLEHAKAPARKKNRPVAAKRQRAEGK</sequence>
<dbReference type="AlphaFoldDB" id="B8KUH6"/>
<dbReference type="InterPro" id="IPR041490">
    <property type="entry name" value="KstR2_TetR_C"/>
</dbReference>
<dbReference type="GO" id="GO:0000976">
    <property type="term" value="F:transcription cis-regulatory region binding"/>
    <property type="evidence" value="ECO:0007669"/>
    <property type="project" value="TreeGrafter"/>
</dbReference>
<feature type="domain" description="HTH tetR-type" evidence="7">
    <location>
        <begin position="39"/>
        <end position="99"/>
    </location>
</feature>
<dbReference type="PRINTS" id="PR00455">
    <property type="entry name" value="HTHTETR"/>
</dbReference>
<dbReference type="PANTHER" id="PTHR30055:SF175">
    <property type="entry name" value="HTH-TYPE TRANSCRIPTIONAL REPRESSOR KSTR2"/>
    <property type="match status" value="1"/>
</dbReference>